<name>A0ABP9KC11_9NOCA</name>
<gene>
    <name evidence="1" type="ORF">GCM10023318_28000</name>
</gene>
<proteinExistence type="predicted"/>
<sequence>MTGLLGPTLEIRCAQYAHDCRLPASIDASSRHIMLHIGTLCGAITMPVELGERVRDRVGSAPIIEHARARRWTFLTGHTGYGTTGSSPLSPADSAALFRLYVTTASTGSQVVLPSPEDEHTGYRTWVQPPDTGAVRPPLAAVIAATRAAGGPGTGESRTH</sequence>
<dbReference type="RefSeq" id="WP_345495750.1">
    <property type="nucleotide sequence ID" value="NZ_BAABJM010000002.1"/>
</dbReference>
<keyword evidence="2" id="KW-1185">Reference proteome</keyword>
<reference evidence="2" key="1">
    <citation type="journal article" date="2019" name="Int. J. Syst. Evol. Microbiol.">
        <title>The Global Catalogue of Microorganisms (GCM) 10K type strain sequencing project: providing services to taxonomists for standard genome sequencing and annotation.</title>
        <authorList>
            <consortium name="The Broad Institute Genomics Platform"/>
            <consortium name="The Broad Institute Genome Sequencing Center for Infectious Disease"/>
            <person name="Wu L."/>
            <person name="Ma J."/>
        </authorList>
    </citation>
    <scope>NUCLEOTIDE SEQUENCE [LARGE SCALE GENOMIC DNA]</scope>
    <source>
        <strain evidence="2">JCM 18298</strain>
    </source>
</reference>
<organism evidence="1 2">
    <name type="scientific">Nocardia callitridis</name>
    <dbReference type="NCBI Taxonomy" id="648753"/>
    <lineage>
        <taxon>Bacteria</taxon>
        <taxon>Bacillati</taxon>
        <taxon>Actinomycetota</taxon>
        <taxon>Actinomycetes</taxon>
        <taxon>Mycobacteriales</taxon>
        <taxon>Nocardiaceae</taxon>
        <taxon>Nocardia</taxon>
    </lineage>
</organism>
<evidence type="ECO:0000313" key="1">
    <source>
        <dbReference type="EMBL" id="GAA5053781.1"/>
    </source>
</evidence>
<accession>A0ABP9KC11</accession>
<comment type="caution">
    <text evidence="1">The sequence shown here is derived from an EMBL/GenBank/DDBJ whole genome shotgun (WGS) entry which is preliminary data.</text>
</comment>
<dbReference type="EMBL" id="BAABJM010000002">
    <property type="protein sequence ID" value="GAA5053781.1"/>
    <property type="molecule type" value="Genomic_DNA"/>
</dbReference>
<evidence type="ECO:0000313" key="2">
    <source>
        <dbReference type="Proteomes" id="UP001500603"/>
    </source>
</evidence>
<protein>
    <submittedName>
        <fullName evidence="1">Uncharacterized protein</fullName>
    </submittedName>
</protein>
<dbReference type="Proteomes" id="UP001500603">
    <property type="component" value="Unassembled WGS sequence"/>
</dbReference>